<sequence>MLENQKFIPDSQSATPQLSLSMQRVSVGDLQLFPEGRTARLAAFMLPADGADLDAVWRELPALAKVGYSVHGIIFGNLPAAKAAVLRADFDAAFGEGSFTAHVRSDRIGKQRPDRAAIYVRSAFAWMGGSIGKPSRIGEAVSHAYSTIELGLCAFGNCYRRAAAIH</sequence>
<protein>
    <submittedName>
        <fullName evidence="1">Uncharacterized protein</fullName>
    </submittedName>
</protein>
<gene>
    <name evidence="1" type="ORF">D0Z70_19995</name>
</gene>
<evidence type="ECO:0000313" key="1">
    <source>
        <dbReference type="EMBL" id="RJG52492.1"/>
    </source>
</evidence>
<organism evidence="1 2">
    <name type="scientific">Sphingobium terrigena</name>
    <dbReference type="NCBI Taxonomy" id="2304063"/>
    <lineage>
        <taxon>Bacteria</taxon>
        <taxon>Pseudomonadati</taxon>
        <taxon>Pseudomonadota</taxon>
        <taxon>Alphaproteobacteria</taxon>
        <taxon>Sphingomonadales</taxon>
        <taxon>Sphingomonadaceae</taxon>
        <taxon>Sphingobium</taxon>
    </lineage>
</organism>
<evidence type="ECO:0000313" key="2">
    <source>
        <dbReference type="Proteomes" id="UP000283469"/>
    </source>
</evidence>
<dbReference type="RefSeq" id="WP_119749525.1">
    <property type="nucleotide sequence ID" value="NZ_QVRA01000026.1"/>
</dbReference>
<dbReference type="EMBL" id="QVRA01000026">
    <property type="protein sequence ID" value="RJG52492.1"/>
    <property type="molecule type" value="Genomic_DNA"/>
</dbReference>
<name>A0A418YMV5_9SPHN</name>
<reference evidence="1 2" key="1">
    <citation type="submission" date="2018-08" db="EMBL/GenBank/DDBJ databases">
        <title>Sphingobium sp. EO9.</title>
        <authorList>
            <person name="Park Y."/>
            <person name="Kim K.H."/>
            <person name="Jeon C.O."/>
        </authorList>
    </citation>
    <scope>NUCLEOTIDE SEQUENCE [LARGE SCALE GENOMIC DNA]</scope>
    <source>
        <strain evidence="1 2">EO9</strain>
    </source>
</reference>
<proteinExistence type="predicted"/>
<accession>A0A418YMV5</accession>
<dbReference type="Proteomes" id="UP000283469">
    <property type="component" value="Unassembled WGS sequence"/>
</dbReference>
<keyword evidence="2" id="KW-1185">Reference proteome</keyword>
<dbReference type="AlphaFoldDB" id="A0A418YMV5"/>
<comment type="caution">
    <text evidence="1">The sequence shown here is derived from an EMBL/GenBank/DDBJ whole genome shotgun (WGS) entry which is preliminary data.</text>
</comment>